<reference evidence="3 4" key="1">
    <citation type="journal article" date="2023" name="bioRxiv">
        <title>Conserved and derived expression patterns and positive selection on dental genes reveal complex evolutionary context of ever-growing rodent molars.</title>
        <authorList>
            <person name="Calamari Z.T."/>
            <person name="Song A."/>
            <person name="Cohen E."/>
            <person name="Akter M."/>
            <person name="Roy R.D."/>
            <person name="Hallikas O."/>
            <person name="Christensen M.M."/>
            <person name="Li P."/>
            <person name="Marangoni P."/>
            <person name="Jernvall J."/>
            <person name="Klein O.D."/>
        </authorList>
    </citation>
    <scope>NUCLEOTIDE SEQUENCE [LARGE SCALE GENOMIC DNA]</scope>
    <source>
        <strain evidence="3">V071</strain>
    </source>
</reference>
<dbReference type="EMBL" id="JBBHLL010000658">
    <property type="protein sequence ID" value="KAK7798840.1"/>
    <property type="molecule type" value="Genomic_DNA"/>
</dbReference>
<dbReference type="GO" id="GO:0051082">
    <property type="term" value="F:unfolded protein binding"/>
    <property type="evidence" value="ECO:0007669"/>
    <property type="project" value="InterPro"/>
</dbReference>
<dbReference type="GO" id="GO:0005524">
    <property type="term" value="F:ATP binding"/>
    <property type="evidence" value="ECO:0007669"/>
    <property type="project" value="InterPro"/>
</dbReference>
<protein>
    <submittedName>
        <fullName evidence="3">Uncharacterized protein</fullName>
    </submittedName>
</protein>
<gene>
    <name evidence="3" type="ORF">U0070_027572</name>
</gene>
<keyword evidence="2" id="KW-0143">Chaperone</keyword>
<organism evidence="3 4">
    <name type="scientific">Myodes glareolus</name>
    <name type="common">Bank vole</name>
    <name type="synonym">Clethrionomys glareolus</name>
    <dbReference type="NCBI Taxonomy" id="447135"/>
    <lineage>
        <taxon>Eukaryota</taxon>
        <taxon>Metazoa</taxon>
        <taxon>Chordata</taxon>
        <taxon>Craniata</taxon>
        <taxon>Vertebrata</taxon>
        <taxon>Euteleostomi</taxon>
        <taxon>Mammalia</taxon>
        <taxon>Eutheria</taxon>
        <taxon>Euarchontoglires</taxon>
        <taxon>Glires</taxon>
        <taxon>Rodentia</taxon>
        <taxon>Myomorpha</taxon>
        <taxon>Muroidea</taxon>
        <taxon>Cricetidae</taxon>
        <taxon>Arvicolinae</taxon>
        <taxon>Myodes</taxon>
    </lineage>
</organism>
<evidence type="ECO:0000313" key="3">
    <source>
        <dbReference type="EMBL" id="KAK7798840.1"/>
    </source>
</evidence>
<proteinExistence type="inferred from homology"/>
<dbReference type="GO" id="GO:0140662">
    <property type="term" value="F:ATP-dependent protein folding chaperone"/>
    <property type="evidence" value="ECO:0007669"/>
    <property type="project" value="InterPro"/>
</dbReference>
<comment type="caution">
    <text evidence="3">The sequence shown here is derived from an EMBL/GenBank/DDBJ whole genome shotgun (WGS) entry which is preliminary data.</text>
</comment>
<evidence type="ECO:0000256" key="2">
    <source>
        <dbReference type="ARBA" id="ARBA00023186"/>
    </source>
</evidence>
<dbReference type="Proteomes" id="UP001488838">
    <property type="component" value="Unassembled WGS sequence"/>
</dbReference>
<comment type="similarity">
    <text evidence="1">Belongs to the heat shock protein 90 family.</text>
</comment>
<dbReference type="GO" id="GO:0016887">
    <property type="term" value="F:ATP hydrolysis activity"/>
    <property type="evidence" value="ECO:0007669"/>
    <property type="project" value="InterPro"/>
</dbReference>
<dbReference type="SUPFAM" id="SSF110942">
    <property type="entry name" value="HSP90 C-terminal domain"/>
    <property type="match status" value="1"/>
</dbReference>
<dbReference type="Pfam" id="PF00183">
    <property type="entry name" value="HSP90"/>
    <property type="match status" value="1"/>
</dbReference>
<accession>A0AAW0HB67</accession>
<evidence type="ECO:0000256" key="1">
    <source>
        <dbReference type="ARBA" id="ARBA00008239"/>
    </source>
</evidence>
<dbReference type="InterPro" id="IPR037196">
    <property type="entry name" value="HSP90_C"/>
</dbReference>
<keyword evidence="4" id="KW-1185">Reference proteome</keyword>
<evidence type="ECO:0000313" key="4">
    <source>
        <dbReference type="Proteomes" id="UP001488838"/>
    </source>
</evidence>
<name>A0AAW0HB67_MYOGA</name>
<dbReference type="InterPro" id="IPR001404">
    <property type="entry name" value="Hsp90_fam"/>
</dbReference>
<dbReference type="AlphaFoldDB" id="A0AAW0HB67"/>
<sequence>MLFLNTNPNHPIMETLQQNTKEDENKKAVEDLEVMLFATPLLSSSFSLEDLKAHCHGIYYMIKLGLGTEEGEVPAEEPSAAIPDEILSLEGNKDTQHMEEVD</sequence>
<dbReference type="Gene3D" id="1.20.120.790">
    <property type="entry name" value="Heat shock protein 90, C-terminal domain"/>
    <property type="match status" value="1"/>
</dbReference>